<dbReference type="OrthoDB" id="5189092at2"/>
<name>A0A543P0S6_9ACTN</name>
<reference evidence="1 2" key="1">
    <citation type="submission" date="2019-06" db="EMBL/GenBank/DDBJ databases">
        <title>Sequencing the genomes of 1000 actinobacteria strains.</title>
        <authorList>
            <person name="Klenk H.-P."/>
        </authorList>
    </citation>
    <scope>NUCLEOTIDE SEQUENCE [LARGE SCALE GENOMIC DNA]</scope>
    <source>
        <strain evidence="1 2">DSM 46837</strain>
    </source>
</reference>
<organism evidence="1 2">
    <name type="scientific">Blastococcus colisei</name>
    <dbReference type="NCBI Taxonomy" id="1564162"/>
    <lineage>
        <taxon>Bacteria</taxon>
        <taxon>Bacillati</taxon>
        <taxon>Actinomycetota</taxon>
        <taxon>Actinomycetes</taxon>
        <taxon>Geodermatophilales</taxon>
        <taxon>Geodermatophilaceae</taxon>
        <taxon>Blastococcus</taxon>
    </lineage>
</organism>
<accession>A0A543P0S6</accession>
<gene>
    <name evidence="1" type="ORF">FHU33_4376</name>
</gene>
<evidence type="ECO:0000313" key="2">
    <source>
        <dbReference type="Proteomes" id="UP000319865"/>
    </source>
</evidence>
<dbReference type="EMBL" id="VFQE01000002">
    <property type="protein sequence ID" value="TQN37712.1"/>
    <property type="molecule type" value="Genomic_DNA"/>
</dbReference>
<sequence>MWHPVGELPARVYWRRRVVVLVVLLALLGGLGWLAFSLLSARGGGDAAASDRYEAVPEPALARVVPSLAAVATPDPPPVAEAAAEPQVAAPEPLAGGPCTDDMIALEVRTPGSVPVGSKPTFEIAVANVSAVPCVRALDKGLQEIVMVDSAGNRVWGSNDCFPEASSDLRTLGPGEVVTIPLVWGGLTSEPTCSAPRVNPAPGSYLLRARLDTKVSPDASITLV</sequence>
<dbReference type="RefSeq" id="WP_142027641.1">
    <property type="nucleotide sequence ID" value="NZ_VFQE01000002.1"/>
</dbReference>
<proteinExistence type="predicted"/>
<evidence type="ECO:0000313" key="1">
    <source>
        <dbReference type="EMBL" id="TQN37712.1"/>
    </source>
</evidence>
<keyword evidence="2" id="KW-1185">Reference proteome</keyword>
<dbReference type="AlphaFoldDB" id="A0A543P0S6"/>
<protein>
    <recommendedName>
        <fullName evidence="3">MucR family transcriptional regulator</fullName>
    </recommendedName>
</protein>
<comment type="caution">
    <text evidence="1">The sequence shown here is derived from an EMBL/GenBank/DDBJ whole genome shotgun (WGS) entry which is preliminary data.</text>
</comment>
<dbReference type="Proteomes" id="UP000319865">
    <property type="component" value="Unassembled WGS sequence"/>
</dbReference>
<evidence type="ECO:0008006" key="3">
    <source>
        <dbReference type="Google" id="ProtNLM"/>
    </source>
</evidence>